<comment type="caution">
    <text evidence="2">The sequence shown here is derived from an EMBL/GenBank/DDBJ whole genome shotgun (WGS) entry which is preliminary data.</text>
</comment>
<accession>A0ABR9R0C2</accession>
<evidence type="ECO:0000313" key="3">
    <source>
        <dbReference type="Proteomes" id="UP000768567"/>
    </source>
</evidence>
<protein>
    <submittedName>
        <fullName evidence="2">HPr family phosphocarrier protein</fullName>
    </submittedName>
</protein>
<organism evidence="2 3">
    <name type="scientific">Gemmiger gallinarum</name>
    <dbReference type="NCBI Taxonomy" id="2779354"/>
    <lineage>
        <taxon>Bacteria</taxon>
        <taxon>Bacillati</taxon>
        <taxon>Bacillota</taxon>
        <taxon>Clostridia</taxon>
        <taxon>Eubacteriales</taxon>
        <taxon>Gemmiger</taxon>
    </lineage>
</organism>
<proteinExistence type="predicted"/>
<dbReference type="InterPro" id="IPR035895">
    <property type="entry name" value="HPr-like_sf"/>
</dbReference>
<feature type="domain" description="HPr" evidence="1">
    <location>
        <begin position="1"/>
        <end position="73"/>
    </location>
</feature>
<dbReference type="InterPro" id="IPR000032">
    <property type="entry name" value="HPr-like"/>
</dbReference>
<dbReference type="SUPFAM" id="SSF55594">
    <property type="entry name" value="HPr-like"/>
    <property type="match status" value="1"/>
</dbReference>
<name>A0ABR9R0C2_9FIRM</name>
<dbReference type="EMBL" id="JADCKC010000001">
    <property type="protein sequence ID" value="MBE5036417.1"/>
    <property type="molecule type" value="Genomic_DNA"/>
</dbReference>
<evidence type="ECO:0000259" key="1">
    <source>
        <dbReference type="PROSITE" id="PS51350"/>
    </source>
</evidence>
<reference evidence="2 3" key="1">
    <citation type="submission" date="2020-10" db="EMBL/GenBank/DDBJ databases">
        <title>ChiBAC.</title>
        <authorList>
            <person name="Zenner C."/>
            <person name="Hitch T.C.A."/>
            <person name="Clavel T."/>
        </authorList>
    </citation>
    <scope>NUCLEOTIDE SEQUENCE [LARGE SCALE GENOMIC DNA]</scope>
    <source>
        <strain evidence="2 3">DSM 109015</strain>
    </source>
</reference>
<dbReference type="Proteomes" id="UP000768567">
    <property type="component" value="Unassembled WGS sequence"/>
</dbReference>
<sequence>MVRQVKVSNFAEVQGIVSAAAKCYNEVGVHDVKGSIADAKSILGMMSLDFSHPVKIVCEDENDLNRVVSALEQ</sequence>
<evidence type="ECO:0000313" key="2">
    <source>
        <dbReference type="EMBL" id="MBE5036417.1"/>
    </source>
</evidence>
<dbReference type="RefSeq" id="WP_193499756.1">
    <property type="nucleotide sequence ID" value="NZ_JADCKC010000001.1"/>
</dbReference>
<gene>
    <name evidence="2" type="ORF">INF35_01175</name>
</gene>
<dbReference type="PROSITE" id="PS51350">
    <property type="entry name" value="PTS_HPR_DOM"/>
    <property type="match status" value="1"/>
</dbReference>
<dbReference type="InterPro" id="IPR002114">
    <property type="entry name" value="PTS_HPr_Ser_P_site"/>
</dbReference>
<keyword evidence="3" id="KW-1185">Reference proteome</keyword>
<dbReference type="PROSITE" id="PS00589">
    <property type="entry name" value="PTS_HPR_SER"/>
    <property type="match status" value="1"/>
</dbReference>